<dbReference type="EMBL" id="JBGFSN010000004">
    <property type="protein sequence ID" value="MFH8133578.1"/>
    <property type="molecule type" value="Genomic_DNA"/>
</dbReference>
<evidence type="ECO:0000313" key="2">
    <source>
        <dbReference type="EMBL" id="MFH8133578.1"/>
    </source>
</evidence>
<dbReference type="RefSeq" id="WP_397212671.1">
    <property type="nucleotide sequence ID" value="NZ_JBGFSN010000004.1"/>
</dbReference>
<sequence>MKHPEKKSSLSHNNNDGYTEAATAEHASLKTQIDLLLEKLETVQELNDD</sequence>
<keyword evidence="3" id="KW-1185">Reference proteome</keyword>
<name>A0ABW7PTG0_9GAMM</name>
<gene>
    <name evidence="2" type="ORF">ABU178_05220</name>
</gene>
<accession>A0ABW7PTG0</accession>
<evidence type="ECO:0000313" key="3">
    <source>
        <dbReference type="Proteomes" id="UP001611251"/>
    </source>
</evidence>
<protein>
    <submittedName>
        <fullName evidence="2">Uncharacterized protein</fullName>
    </submittedName>
</protein>
<feature type="region of interest" description="Disordered" evidence="1">
    <location>
        <begin position="1"/>
        <end position="23"/>
    </location>
</feature>
<comment type="caution">
    <text evidence="2">The sequence shown here is derived from an EMBL/GenBank/DDBJ whole genome shotgun (WGS) entry which is preliminary data.</text>
</comment>
<reference evidence="2 3" key="1">
    <citation type="submission" date="2024-08" db="EMBL/GenBank/DDBJ databases">
        <title>Pantoea ronii - a newly identified human opportunistic pathogen.</title>
        <authorList>
            <person name="Keidar-Friedman D."/>
            <person name="Sorek N."/>
            <person name="Leshin-Carmel D."/>
            <person name="Tsur A."/>
            <person name="Amsalem M."/>
            <person name="Tolkach D."/>
            <person name="Brosh-Nissimov T."/>
        </authorList>
    </citation>
    <scope>NUCLEOTIDE SEQUENCE [LARGE SCALE GENOMIC DNA]</scope>
    <source>
        <strain evidence="2 3">AA23256</strain>
    </source>
</reference>
<dbReference type="Proteomes" id="UP001611251">
    <property type="component" value="Unassembled WGS sequence"/>
</dbReference>
<organism evidence="2 3">
    <name type="scientific">Pantoea osteomyelitidis</name>
    <dbReference type="NCBI Taxonomy" id="3230026"/>
    <lineage>
        <taxon>Bacteria</taxon>
        <taxon>Pseudomonadati</taxon>
        <taxon>Pseudomonadota</taxon>
        <taxon>Gammaproteobacteria</taxon>
        <taxon>Enterobacterales</taxon>
        <taxon>Erwiniaceae</taxon>
        <taxon>Pantoea</taxon>
    </lineage>
</organism>
<evidence type="ECO:0000256" key="1">
    <source>
        <dbReference type="SAM" id="MobiDB-lite"/>
    </source>
</evidence>
<proteinExistence type="predicted"/>